<organism evidence="1 2">
    <name type="scientific">Pseudozyma antarctica</name>
    <name type="common">Yeast</name>
    <name type="synonym">Candida antarctica</name>
    <dbReference type="NCBI Taxonomy" id="84753"/>
    <lineage>
        <taxon>Eukaryota</taxon>
        <taxon>Fungi</taxon>
        <taxon>Dikarya</taxon>
        <taxon>Basidiomycota</taxon>
        <taxon>Ustilaginomycotina</taxon>
        <taxon>Ustilaginomycetes</taxon>
        <taxon>Ustilaginales</taxon>
        <taxon>Ustilaginaceae</taxon>
        <taxon>Moesziomyces</taxon>
    </lineage>
</organism>
<dbReference type="EMBL" id="DF830078">
    <property type="protein sequence ID" value="GAK66012.1"/>
    <property type="molecule type" value="Genomic_DNA"/>
</dbReference>
<dbReference type="GeneID" id="26305131"/>
<dbReference type="HOGENOM" id="CLU_028488_0_0_1"/>
<keyword evidence="2" id="KW-1185">Reference proteome</keyword>
<evidence type="ECO:0000313" key="2">
    <source>
        <dbReference type="Proteomes" id="UP000053758"/>
    </source>
</evidence>
<dbReference type="RefSeq" id="XP_014655690.1">
    <property type="nucleotide sequence ID" value="XM_014800204.1"/>
</dbReference>
<accession>A0A081CH66</accession>
<reference evidence="2" key="1">
    <citation type="journal article" date="2014" name="Genome Announc.">
        <title>Draft Genome Sequence of the Yeast Pseudozyma antarctica Type Strain JCM10317, a Producer of the Glycolipid Biosurfactants, Mannosylerythritol Lipids.</title>
        <authorList>
            <person name="Saika A."/>
            <person name="Koike H."/>
            <person name="Hori T."/>
            <person name="Fukuoka T."/>
            <person name="Sato S."/>
            <person name="Habe H."/>
            <person name="Kitamoto D."/>
            <person name="Morita T."/>
        </authorList>
    </citation>
    <scope>NUCLEOTIDE SEQUENCE [LARGE SCALE GENOMIC DNA]</scope>
    <source>
        <strain evidence="2">JCM 10317</strain>
    </source>
</reference>
<dbReference type="AlphaFoldDB" id="A0A081CH66"/>
<proteinExistence type="predicted"/>
<protein>
    <submittedName>
        <fullName evidence="1">Uncharacterized protein</fullName>
    </submittedName>
</protein>
<gene>
    <name evidence="1" type="ORF">PAN0_011d4234</name>
</gene>
<evidence type="ECO:0000313" key="1">
    <source>
        <dbReference type="EMBL" id="GAK66012.1"/>
    </source>
</evidence>
<sequence length="614" mass="66753">MLQSNTDARSFKLQPAPRPKTKKRPQSCTSPPTPAAACTAFPIVDISSDTRSLRSCFDDDDAPTPRASHFASPLSPRSSMSTTSAASIRSSNSVARLLASLSVSPRKTSPAATVPVMLTSKSPTPSSPLFPRRTLMRSLSATCMNANLKSPTEPMTPSVDAKMRKRMGWRGALSARMQAETAILMSPGSPITPRRAEALHTPTQANTVPDATEGEIEPLSATLKRLGAKRRTERFASTCVPVQSPLPEEECNIKSPDTARSESWQVMTATRKIFQLPSWVRFEANHHARTRATADNRLAAAEYSKLQLERSTTQEAGAMLPKLSHVGDVAPDSPNGELFAGFDIDLSEEKKTEPEWVVSVIRPPNMAALRTEKVEAKGSRKVLGVVRSALPGLAPQRRIKGYTAQEERDGWGGVTRSSWFRGYGKGPLVSPNPPDKQRGLKKIILQPAGKEDEWEDIDEPSHPDGGVAKSFLEMNGAPRFQPRTTARRWWFRSSSSEAKEGKDWMGDIQLDTWRTKRLPVDKVASELVTKHDSVENRPVRNRRARTAWIVAALTAVIVVAIVGNVIAAKSKPINQIGGGGSVANGMGPPTVVQPPTVLDPRQSSVAKAAQLSHT</sequence>
<dbReference type="Proteomes" id="UP000053758">
    <property type="component" value="Unassembled WGS sequence"/>
</dbReference>
<dbReference type="OrthoDB" id="2555377at2759"/>
<name>A0A081CH66_PSEA2</name>